<accession>A0A8H3IUI4</accession>
<keyword evidence="4" id="KW-1208">Phospholipid metabolism</keyword>
<feature type="transmembrane region" description="Helical" evidence="5">
    <location>
        <begin position="37"/>
        <end position="62"/>
    </location>
</feature>
<dbReference type="NCBIfam" id="TIGR00530">
    <property type="entry name" value="AGP_acyltrn"/>
    <property type="match status" value="1"/>
</dbReference>
<keyword evidence="3 4" id="KW-0012">Acyltransferase</keyword>
<dbReference type="OrthoDB" id="202234at2759"/>
<evidence type="ECO:0000256" key="4">
    <source>
        <dbReference type="RuleBase" id="RU361267"/>
    </source>
</evidence>
<dbReference type="EMBL" id="CAJPDS010000048">
    <property type="protein sequence ID" value="CAF9928475.1"/>
    <property type="molecule type" value="Genomic_DNA"/>
</dbReference>
<evidence type="ECO:0000256" key="2">
    <source>
        <dbReference type="ARBA" id="ARBA00022679"/>
    </source>
</evidence>
<reference evidence="7" key="1">
    <citation type="submission" date="2021-03" db="EMBL/GenBank/DDBJ databases">
        <authorList>
            <person name="Tagirdzhanova G."/>
        </authorList>
    </citation>
    <scope>NUCLEOTIDE SEQUENCE</scope>
</reference>
<proteinExistence type="inferred from homology"/>
<dbReference type="SMART" id="SM00563">
    <property type="entry name" value="PlsC"/>
    <property type="match status" value="1"/>
</dbReference>
<protein>
    <recommendedName>
        <fullName evidence="4">1-acyl-sn-glycerol-3-phosphate acyltransferase</fullName>
        <ecNumber evidence="4">2.3.1.51</ecNumber>
    </recommendedName>
</protein>
<keyword evidence="4" id="KW-0443">Lipid metabolism</keyword>
<comment type="catalytic activity">
    <reaction evidence="4">
        <text>a 1-acyl-sn-glycero-3-phosphate + an acyl-CoA = a 1,2-diacyl-sn-glycero-3-phosphate + CoA</text>
        <dbReference type="Rhea" id="RHEA:19709"/>
        <dbReference type="ChEBI" id="CHEBI:57287"/>
        <dbReference type="ChEBI" id="CHEBI:57970"/>
        <dbReference type="ChEBI" id="CHEBI:58342"/>
        <dbReference type="ChEBI" id="CHEBI:58608"/>
        <dbReference type="EC" id="2.3.1.51"/>
    </reaction>
</comment>
<keyword evidence="5" id="KW-1133">Transmembrane helix</keyword>
<feature type="transmembrane region" description="Helical" evidence="5">
    <location>
        <begin position="7"/>
        <end position="31"/>
    </location>
</feature>
<dbReference type="PANTHER" id="PTHR10434">
    <property type="entry name" value="1-ACYL-SN-GLYCEROL-3-PHOSPHATE ACYLTRANSFERASE"/>
    <property type="match status" value="1"/>
</dbReference>
<dbReference type="EC" id="2.3.1.51" evidence="4"/>
<dbReference type="GO" id="GO:0006654">
    <property type="term" value="P:phosphatidic acid biosynthetic process"/>
    <property type="evidence" value="ECO:0007669"/>
    <property type="project" value="TreeGrafter"/>
</dbReference>
<keyword evidence="2 4" id="KW-0808">Transferase</keyword>
<keyword evidence="4" id="KW-0444">Lipid biosynthesis</keyword>
<comment type="caution">
    <text evidence="7">The sequence shown here is derived from an EMBL/GenBank/DDBJ whole genome shotgun (WGS) entry which is preliminary data.</text>
</comment>
<dbReference type="Proteomes" id="UP000664521">
    <property type="component" value="Unassembled WGS sequence"/>
</dbReference>
<evidence type="ECO:0000313" key="7">
    <source>
        <dbReference type="EMBL" id="CAF9928475.1"/>
    </source>
</evidence>
<dbReference type="InterPro" id="IPR002123">
    <property type="entry name" value="Plipid/glycerol_acylTrfase"/>
</dbReference>
<organism evidence="7 8">
    <name type="scientific">Heterodermia speciosa</name>
    <dbReference type="NCBI Taxonomy" id="116794"/>
    <lineage>
        <taxon>Eukaryota</taxon>
        <taxon>Fungi</taxon>
        <taxon>Dikarya</taxon>
        <taxon>Ascomycota</taxon>
        <taxon>Pezizomycotina</taxon>
        <taxon>Lecanoromycetes</taxon>
        <taxon>OSLEUM clade</taxon>
        <taxon>Lecanoromycetidae</taxon>
        <taxon>Caliciales</taxon>
        <taxon>Physciaceae</taxon>
        <taxon>Heterodermia</taxon>
    </lineage>
</organism>
<evidence type="ECO:0000313" key="8">
    <source>
        <dbReference type="Proteomes" id="UP000664521"/>
    </source>
</evidence>
<dbReference type="CDD" id="cd07989">
    <property type="entry name" value="LPLAT_AGPAT-like"/>
    <property type="match status" value="1"/>
</dbReference>
<dbReference type="GO" id="GO:0003841">
    <property type="term" value="F:1-acylglycerol-3-phosphate O-acyltransferase activity"/>
    <property type="evidence" value="ECO:0007669"/>
    <property type="project" value="UniProtKB-UniRule"/>
</dbReference>
<gene>
    <name evidence="7" type="primary">SLC1</name>
    <name evidence="7" type="ORF">HETSPECPRED_006855</name>
</gene>
<name>A0A8H3IUI4_9LECA</name>
<feature type="domain" description="Phospholipid/glycerol acyltransferase" evidence="6">
    <location>
        <begin position="105"/>
        <end position="222"/>
    </location>
</feature>
<dbReference type="SUPFAM" id="SSF69593">
    <property type="entry name" value="Glycerol-3-phosphate (1)-acyltransferase"/>
    <property type="match status" value="1"/>
</dbReference>
<keyword evidence="5" id="KW-0472">Membrane</keyword>
<dbReference type="InterPro" id="IPR004552">
    <property type="entry name" value="AGP_acyltrans"/>
</dbReference>
<sequence>MNSLYYILLNLSVTYLGLTLALFSLSGASILLPYTSFIARLLASYLCLILCAAYGAVVSIFLRLVGKHRLAQHLTARAFQLCMRLSTGVEFDVVSGREYLSTRPSVIIGNHQSELDVLLLGAIFPPYCSVTAKSSLKLVPVLGWYMALSGTVFIDRSNRTDALKAFDGAAEEIRREKQNVFIFPEGTRSYAKAPTLGAFKKGAFHLAVKAQVDVVPVVAGCYWGVLGPGERRFRAGRIPVKVLPPISTRGLTPADVDELTRTTREKMLAELIALTDTPMGQKAAKAEVVLPGEEDLALLATKTQ</sequence>
<evidence type="ECO:0000256" key="3">
    <source>
        <dbReference type="ARBA" id="ARBA00023315"/>
    </source>
</evidence>
<dbReference type="PANTHER" id="PTHR10434:SF11">
    <property type="entry name" value="1-ACYL-SN-GLYCEROL-3-PHOSPHATE ACYLTRANSFERASE"/>
    <property type="match status" value="1"/>
</dbReference>
<keyword evidence="5" id="KW-0812">Transmembrane</keyword>
<dbReference type="AlphaFoldDB" id="A0A8H3IUI4"/>
<evidence type="ECO:0000256" key="5">
    <source>
        <dbReference type="SAM" id="Phobius"/>
    </source>
</evidence>
<keyword evidence="4" id="KW-0594">Phospholipid biosynthesis</keyword>
<dbReference type="GO" id="GO:0016020">
    <property type="term" value="C:membrane"/>
    <property type="evidence" value="ECO:0007669"/>
    <property type="project" value="InterPro"/>
</dbReference>
<comment type="similarity">
    <text evidence="1 4">Belongs to the 1-acyl-sn-glycerol-3-phosphate acyltransferase family.</text>
</comment>
<comment type="domain">
    <text evidence="4">The HXXXXD motif is essential for acyltransferase activity and may constitute the binding site for the phosphate moiety of the glycerol-3-phosphate.</text>
</comment>
<keyword evidence="8" id="KW-1185">Reference proteome</keyword>
<evidence type="ECO:0000259" key="6">
    <source>
        <dbReference type="SMART" id="SM00563"/>
    </source>
</evidence>
<dbReference type="GO" id="GO:0005783">
    <property type="term" value="C:endoplasmic reticulum"/>
    <property type="evidence" value="ECO:0007669"/>
    <property type="project" value="TreeGrafter"/>
</dbReference>
<evidence type="ECO:0000256" key="1">
    <source>
        <dbReference type="ARBA" id="ARBA00008655"/>
    </source>
</evidence>
<dbReference type="Pfam" id="PF01553">
    <property type="entry name" value="Acyltransferase"/>
    <property type="match status" value="1"/>
</dbReference>